<organism evidence="1 2">
    <name type="scientific">Brassica carinata</name>
    <name type="common">Ethiopian mustard</name>
    <name type="synonym">Abyssinian cabbage</name>
    <dbReference type="NCBI Taxonomy" id="52824"/>
    <lineage>
        <taxon>Eukaryota</taxon>
        <taxon>Viridiplantae</taxon>
        <taxon>Streptophyta</taxon>
        <taxon>Embryophyta</taxon>
        <taxon>Tracheophyta</taxon>
        <taxon>Spermatophyta</taxon>
        <taxon>Magnoliopsida</taxon>
        <taxon>eudicotyledons</taxon>
        <taxon>Gunneridae</taxon>
        <taxon>Pentapetalae</taxon>
        <taxon>rosids</taxon>
        <taxon>malvids</taxon>
        <taxon>Brassicales</taxon>
        <taxon>Brassicaceae</taxon>
        <taxon>Brassiceae</taxon>
        <taxon>Brassica</taxon>
    </lineage>
</organism>
<sequence length="104" mass="12025">MVASWLEAELFSFLWAAESISTLRHEIPDNFLQFRVLIDTIREKLSRLQLWSITYVHSEANRCADAIARSVTRDHHYASYIEKGDPSWLLPMIRADAVGTVNVY</sequence>
<evidence type="ECO:0008006" key="3">
    <source>
        <dbReference type="Google" id="ProtNLM"/>
    </source>
</evidence>
<evidence type="ECO:0000313" key="2">
    <source>
        <dbReference type="Proteomes" id="UP000886595"/>
    </source>
</evidence>
<accession>A0A8X7TFD0</accession>
<dbReference type="AlphaFoldDB" id="A0A8X7TFD0"/>
<dbReference type="EMBL" id="JAAMPC010001594">
    <property type="protein sequence ID" value="KAG2239624.1"/>
    <property type="molecule type" value="Genomic_DNA"/>
</dbReference>
<evidence type="ECO:0000313" key="1">
    <source>
        <dbReference type="EMBL" id="KAG2239624.1"/>
    </source>
</evidence>
<name>A0A8X7TFD0_BRACI</name>
<comment type="caution">
    <text evidence="1">The sequence shown here is derived from an EMBL/GenBank/DDBJ whole genome shotgun (WGS) entry which is preliminary data.</text>
</comment>
<dbReference type="Proteomes" id="UP000886595">
    <property type="component" value="Unassembled WGS sequence"/>
</dbReference>
<proteinExistence type="predicted"/>
<keyword evidence="2" id="KW-1185">Reference proteome</keyword>
<reference evidence="1 2" key="1">
    <citation type="submission" date="2020-02" db="EMBL/GenBank/DDBJ databases">
        <authorList>
            <person name="Ma Q."/>
            <person name="Huang Y."/>
            <person name="Song X."/>
            <person name="Pei D."/>
        </authorList>
    </citation>
    <scope>NUCLEOTIDE SEQUENCE [LARGE SCALE GENOMIC DNA]</scope>
    <source>
        <strain evidence="1">Sxm20200214</strain>
        <tissue evidence="1">Leaf</tissue>
    </source>
</reference>
<dbReference type="OrthoDB" id="1113413at2759"/>
<protein>
    <recommendedName>
        <fullName evidence="3">RNase H type-1 domain-containing protein</fullName>
    </recommendedName>
</protein>
<gene>
    <name evidence="1" type="ORF">Bca52824_091582</name>
</gene>